<evidence type="ECO:0000313" key="2">
    <source>
        <dbReference type="Proteomes" id="UP000256429"/>
    </source>
</evidence>
<sequence length="144" mass="16442">MGVSDFNLKGEHKKNIALFASIVKLALADDVLSEGEEKLLKRVANRFHILDEKYKEVLENQNNYPITGLHEYDERIAHLFDLSKMIYADDEVSVKEVGILRRICVGLGFPIDNVEKVADEAIHLILNDNDLEDFTKAIKQVNKF</sequence>
<organism evidence="1 2">
    <name type="scientific">Lutibacter oceani</name>
    <dbReference type="NCBI Taxonomy" id="1853311"/>
    <lineage>
        <taxon>Bacteria</taxon>
        <taxon>Pseudomonadati</taxon>
        <taxon>Bacteroidota</taxon>
        <taxon>Flavobacteriia</taxon>
        <taxon>Flavobacteriales</taxon>
        <taxon>Flavobacteriaceae</taxon>
        <taxon>Lutibacter</taxon>
    </lineage>
</organism>
<dbReference type="OrthoDB" id="981083at2"/>
<dbReference type="Proteomes" id="UP000256429">
    <property type="component" value="Unassembled WGS sequence"/>
</dbReference>
<dbReference type="SUPFAM" id="SSF158682">
    <property type="entry name" value="TerB-like"/>
    <property type="match status" value="1"/>
</dbReference>
<comment type="caution">
    <text evidence="1">The sequence shown here is derived from an EMBL/GenBank/DDBJ whole genome shotgun (WGS) entry which is preliminary data.</text>
</comment>
<evidence type="ECO:0000313" key="1">
    <source>
        <dbReference type="EMBL" id="REE83560.1"/>
    </source>
</evidence>
<dbReference type="RefSeq" id="WP_115878351.1">
    <property type="nucleotide sequence ID" value="NZ_QTTQ01000009.1"/>
</dbReference>
<protein>
    <submittedName>
        <fullName evidence="1">Putative tellurite resistance protein B-like protein</fullName>
    </submittedName>
</protein>
<reference evidence="1 2" key="1">
    <citation type="submission" date="2018-08" db="EMBL/GenBank/DDBJ databases">
        <title>Genomic Encyclopedia of Type Strains, Phase III (KMG-III): the genomes of soil and plant-associated and newly described type strains.</title>
        <authorList>
            <person name="Whitman W."/>
        </authorList>
    </citation>
    <scope>NUCLEOTIDE SEQUENCE [LARGE SCALE GENOMIC DNA]</scope>
    <source>
        <strain evidence="1 2">325-5</strain>
    </source>
</reference>
<keyword evidence="2" id="KW-1185">Reference proteome</keyword>
<name>A0A3D9RUB9_9FLAO</name>
<dbReference type="InterPro" id="IPR029024">
    <property type="entry name" value="TerB-like"/>
</dbReference>
<dbReference type="AlphaFoldDB" id="A0A3D9RUB9"/>
<dbReference type="Gene3D" id="1.10.3680.10">
    <property type="entry name" value="TerB-like"/>
    <property type="match status" value="1"/>
</dbReference>
<dbReference type="CDD" id="cd07177">
    <property type="entry name" value="terB_like"/>
    <property type="match status" value="1"/>
</dbReference>
<gene>
    <name evidence="1" type="ORF">BX611_0852</name>
</gene>
<dbReference type="EMBL" id="QTTQ01000009">
    <property type="protein sequence ID" value="REE83560.1"/>
    <property type="molecule type" value="Genomic_DNA"/>
</dbReference>
<accession>A0A3D9RUB9</accession>
<proteinExistence type="predicted"/>